<feature type="coiled-coil region" evidence="4">
    <location>
        <begin position="159"/>
        <end position="226"/>
    </location>
</feature>
<evidence type="ECO:0000313" key="7">
    <source>
        <dbReference type="EMBL" id="CAI7990427.1"/>
    </source>
</evidence>
<reference evidence="7" key="1">
    <citation type="submission" date="2023-03" db="EMBL/GenBank/DDBJ databases">
        <authorList>
            <person name="Steffen K."/>
            <person name="Cardenas P."/>
        </authorList>
    </citation>
    <scope>NUCLEOTIDE SEQUENCE</scope>
</reference>
<feature type="compositionally biased region" description="Pro residues" evidence="5">
    <location>
        <begin position="22"/>
        <end position="41"/>
    </location>
</feature>
<evidence type="ECO:0000256" key="2">
    <source>
        <dbReference type="ARBA" id="ARBA00022833"/>
    </source>
</evidence>
<keyword evidence="8" id="KW-1185">Reference proteome</keyword>
<evidence type="ECO:0000256" key="4">
    <source>
        <dbReference type="SAM" id="Coils"/>
    </source>
</evidence>
<keyword evidence="1 3" id="KW-0479">Metal-binding</keyword>
<proteinExistence type="predicted"/>
<accession>A0AA35QT54</accession>
<evidence type="ECO:0000256" key="5">
    <source>
        <dbReference type="SAM" id="MobiDB-lite"/>
    </source>
</evidence>
<dbReference type="AlphaFoldDB" id="A0AA35QT54"/>
<evidence type="ECO:0000256" key="3">
    <source>
        <dbReference type="PROSITE-ProRule" id="PRU00175"/>
    </source>
</evidence>
<comment type="caution">
    <text evidence="7">The sequence shown here is derived from an EMBL/GenBank/DDBJ whole genome shotgun (WGS) entry which is preliminary data.</text>
</comment>
<feature type="compositionally biased region" description="Low complexity" evidence="5">
    <location>
        <begin position="1"/>
        <end position="21"/>
    </location>
</feature>
<evidence type="ECO:0000259" key="6">
    <source>
        <dbReference type="PROSITE" id="PS50089"/>
    </source>
</evidence>
<feature type="domain" description="RING-type" evidence="6">
    <location>
        <begin position="235"/>
        <end position="274"/>
    </location>
</feature>
<gene>
    <name evidence="7" type="ORF">GBAR_LOCUS487</name>
</gene>
<feature type="compositionally biased region" description="Pro residues" evidence="5">
    <location>
        <begin position="55"/>
        <end position="70"/>
    </location>
</feature>
<dbReference type="Pfam" id="PF13920">
    <property type="entry name" value="zf-C3HC4_3"/>
    <property type="match status" value="1"/>
</dbReference>
<dbReference type="GO" id="GO:0008270">
    <property type="term" value="F:zinc ion binding"/>
    <property type="evidence" value="ECO:0007669"/>
    <property type="project" value="UniProtKB-KW"/>
</dbReference>
<evidence type="ECO:0000256" key="1">
    <source>
        <dbReference type="ARBA" id="ARBA00022771"/>
    </source>
</evidence>
<dbReference type="PROSITE" id="PS50089">
    <property type="entry name" value="ZF_RING_2"/>
    <property type="match status" value="1"/>
</dbReference>
<dbReference type="Gene3D" id="3.30.40.10">
    <property type="entry name" value="Zinc/RING finger domain, C3HC4 (zinc finger)"/>
    <property type="match status" value="1"/>
</dbReference>
<keyword evidence="4" id="KW-0175">Coiled coil</keyword>
<keyword evidence="2" id="KW-0862">Zinc</keyword>
<dbReference type="EMBL" id="CASHTH010000074">
    <property type="protein sequence ID" value="CAI7990427.1"/>
    <property type="molecule type" value="Genomic_DNA"/>
</dbReference>
<feature type="region of interest" description="Disordered" evidence="5">
    <location>
        <begin position="1"/>
        <end position="76"/>
    </location>
</feature>
<sequence>MASCSHSSSTTITTTQGATPSLTPPPWGLSLPTAPPPPPITPDSHSTCMRWEPAAIPPPPLLPPSTPLAPRPHSSTALLRGYRRRGSRQALGKVSPSPTKHASMFGAVLASPVDKSESSAAILRDELRQSQQSLASWQDSWRQAKGACEAWKKEAEEVAGRARMERESSRRRIEELERQLQETHLQRVGSTTAAGVDTAELKSLPLSRLEGLRQQLRRDLDRLDSSIQQRKGALCLKCQEFPRCVLTQPCQHCVLCEKCAESMDEAHRVCPYCQERITHCSTALIPL</sequence>
<dbReference type="InterPro" id="IPR013083">
    <property type="entry name" value="Znf_RING/FYVE/PHD"/>
</dbReference>
<evidence type="ECO:0000313" key="8">
    <source>
        <dbReference type="Proteomes" id="UP001174909"/>
    </source>
</evidence>
<keyword evidence="1 3" id="KW-0863">Zinc-finger</keyword>
<protein>
    <submittedName>
        <fullName evidence="7">RING finger protein unkempt homolog</fullName>
    </submittedName>
</protein>
<organism evidence="7 8">
    <name type="scientific">Geodia barretti</name>
    <name type="common">Barrett's horny sponge</name>
    <dbReference type="NCBI Taxonomy" id="519541"/>
    <lineage>
        <taxon>Eukaryota</taxon>
        <taxon>Metazoa</taxon>
        <taxon>Porifera</taxon>
        <taxon>Demospongiae</taxon>
        <taxon>Heteroscleromorpha</taxon>
        <taxon>Tetractinellida</taxon>
        <taxon>Astrophorina</taxon>
        <taxon>Geodiidae</taxon>
        <taxon>Geodia</taxon>
    </lineage>
</organism>
<dbReference type="InterPro" id="IPR001841">
    <property type="entry name" value="Znf_RING"/>
</dbReference>
<name>A0AA35QT54_GEOBA</name>
<dbReference type="Proteomes" id="UP001174909">
    <property type="component" value="Unassembled WGS sequence"/>
</dbReference>